<evidence type="ECO:0000313" key="1">
    <source>
        <dbReference type="EMBL" id="APR06072.1"/>
    </source>
</evidence>
<name>A0A1H5TNQ8_9RHOO</name>
<dbReference type="Pfam" id="PF08750">
    <property type="entry name" value="CNP1"/>
    <property type="match status" value="1"/>
</dbReference>
<organism evidence="1 2">
    <name type="scientific">Thauera chlorobenzoica</name>
    <dbReference type="NCBI Taxonomy" id="96773"/>
    <lineage>
        <taxon>Bacteria</taxon>
        <taxon>Pseudomonadati</taxon>
        <taxon>Pseudomonadota</taxon>
        <taxon>Betaproteobacteria</taxon>
        <taxon>Rhodocyclales</taxon>
        <taxon>Zoogloeaceae</taxon>
        <taxon>Thauera</taxon>
    </lineage>
</organism>
<reference evidence="1 2" key="1">
    <citation type="submission" date="2016-12" db="EMBL/GenBank/DDBJ databases">
        <title>Complete genome sequence of Thauera chlorobenzoica, a Betaproteobacterium degrading haloaromatics anaerobically to CO2 and halides.</title>
        <authorList>
            <person name="Goris T."/>
            <person name="Mergelsberg M."/>
            <person name="Boll M."/>
        </authorList>
    </citation>
    <scope>NUCLEOTIDE SEQUENCE [LARGE SCALE GENOMIC DNA]</scope>
    <source>
        <strain evidence="1 2">3CB1</strain>
    </source>
</reference>
<proteinExistence type="predicted"/>
<dbReference type="KEGG" id="tcl:Tchl_3266"/>
<dbReference type="EMBL" id="CP018839">
    <property type="protein sequence ID" value="APR06072.1"/>
    <property type="molecule type" value="Genomic_DNA"/>
</dbReference>
<protein>
    <submittedName>
        <fullName evidence="1">Uncharacterized protein</fullName>
    </submittedName>
</protein>
<dbReference type="InterPro" id="IPR014861">
    <property type="entry name" value="CNP1-like_dom"/>
</dbReference>
<keyword evidence="2" id="KW-1185">Reference proteome</keyword>
<dbReference type="STRING" id="96773.Tchl_3266"/>
<dbReference type="AlphaFoldDB" id="A0A1H5TNQ8"/>
<dbReference type="OrthoDB" id="7066954at2"/>
<evidence type="ECO:0000313" key="2">
    <source>
        <dbReference type="Proteomes" id="UP000185739"/>
    </source>
</evidence>
<sequence>MTRGGLLILALACGPAFAGLLVDADSDWKEGEVVMPPAVEEARLRAFDVGASSPNRFFVDEGSVSVGEDGVVRYALVVRTAGGAENVTFEGIRCATGERRIYASGRPEGNWVAMKKSEWQAIGGNAYNRPRAALAWDYLCDGPAPPRNRDHALQLLKQRRDHYSSGGR</sequence>
<accession>A0A1H5TNQ8</accession>
<gene>
    <name evidence="1" type="ORF">Tchl_3266</name>
</gene>
<dbReference type="Proteomes" id="UP000185739">
    <property type="component" value="Chromosome"/>
</dbReference>